<accession>A0A182LW01</accession>
<reference evidence="3" key="1">
    <citation type="submission" date="2013-09" db="EMBL/GenBank/DDBJ databases">
        <title>The Genome Sequence of Anopheles culicifacies species A.</title>
        <authorList>
            <consortium name="The Broad Institute Genomics Platform"/>
            <person name="Neafsey D.E."/>
            <person name="Besansky N."/>
            <person name="Howell P."/>
            <person name="Walton C."/>
            <person name="Young S.K."/>
            <person name="Zeng Q."/>
            <person name="Gargeya S."/>
            <person name="Fitzgerald M."/>
            <person name="Haas B."/>
            <person name="Abouelleil A."/>
            <person name="Allen A.W."/>
            <person name="Alvarado L."/>
            <person name="Arachchi H.M."/>
            <person name="Berlin A.M."/>
            <person name="Chapman S.B."/>
            <person name="Gainer-Dewar J."/>
            <person name="Goldberg J."/>
            <person name="Griggs A."/>
            <person name="Gujja S."/>
            <person name="Hansen M."/>
            <person name="Howarth C."/>
            <person name="Imamovic A."/>
            <person name="Ireland A."/>
            <person name="Larimer J."/>
            <person name="McCowan C."/>
            <person name="Murphy C."/>
            <person name="Pearson M."/>
            <person name="Poon T.W."/>
            <person name="Priest M."/>
            <person name="Roberts A."/>
            <person name="Saif S."/>
            <person name="Shea T."/>
            <person name="Sisk P."/>
            <person name="Sykes S."/>
            <person name="Wortman J."/>
            <person name="Nusbaum C."/>
            <person name="Birren B."/>
        </authorList>
    </citation>
    <scope>NUCLEOTIDE SEQUENCE [LARGE SCALE GENOMIC DNA]</scope>
    <source>
        <strain evidence="3">A-37</strain>
    </source>
</reference>
<dbReference type="EnsemblMetazoa" id="ACUA003313-RA">
    <property type="protein sequence ID" value="ACUA003313-PA"/>
    <property type="gene ID" value="ACUA003313"/>
</dbReference>
<evidence type="ECO:0008006" key="4">
    <source>
        <dbReference type="Google" id="ProtNLM"/>
    </source>
</evidence>
<dbReference type="STRING" id="139723.A0A182LW01"/>
<evidence type="ECO:0000313" key="3">
    <source>
        <dbReference type="Proteomes" id="UP000075883"/>
    </source>
</evidence>
<name>A0A182LW01_9DIPT</name>
<dbReference type="PANTHER" id="PTHR21112:SF0">
    <property type="entry name" value="CHEMOSENSORY PROTEIN A 29A-RELATED"/>
    <property type="match status" value="1"/>
</dbReference>
<dbReference type="InterPro" id="IPR010512">
    <property type="entry name" value="DUF1091"/>
</dbReference>
<evidence type="ECO:0000313" key="2">
    <source>
        <dbReference type="EnsemblMetazoa" id="ACUA003313-PA"/>
    </source>
</evidence>
<dbReference type="AlphaFoldDB" id="A0A182LW01"/>
<proteinExistence type="predicted"/>
<dbReference type="VEuPathDB" id="VectorBase:ACUA003313"/>
<organism evidence="2 3">
    <name type="scientific">Anopheles culicifacies</name>
    <dbReference type="NCBI Taxonomy" id="139723"/>
    <lineage>
        <taxon>Eukaryota</taxon>
        <taxon>Metazoa</taxon>
        <taxon>Ecdysozoa</taxon>
        <taxon>Arthropoda</taxon>
        <taxon>Hexapoda</taxon>
        <taxon>Insecta</taxon>
        <taxon>Pterygota</taxon>
        <taxon>Neoptera</taxon>
        <taxon>Endopterygota</taxon>
        <taxon>Diptera</taxon>
        <taxon>Nematocera</taxon>
        <taxon>Culicoidea</taxon>
        <taxon>Culicidae</taxon>
        <taxon>Anophelinae</taxon>
        <taxon>Anopheles</taxon>
        <taxon>culicifacies species complex</taxon>
    </lineage>
</organism>
<keyword evidence="3" id="KW-1185">Reference proteome</keyword>
<evidence type="ECO:0000256" key="1">
    <source>
        <dbReference type="SAM" id="SignalP"/>
    </source>
</evidence>
<keyword evidence="1" id="KW-0732">Signal</keyword>
<feature type="signal peptide" evidence="1">
    <location>
        <begin position="1"/>
        <end position="17"/>
    </location>
</feature>
<dbReference type="Proteomes" id="UP000075883">
    <property type="component" value="Unassembled WGS sequence"/>
</dbReference>
<dbReference type="PANTHER" id="PTHR21112">
    <property type="entry name" value="CHEMOSENSORY PROTEIN A 29A-RELATED"/>
    <property type="match status" value="1"/>
</dbReference>
<dbReference type="Pfam" id="PF06477">
    <property type="entry name" value="DUF1091"/>
    <property type="match status" value="1"/>
</dbReference>
<protein>
    <recommendedName>
        <fullName evidence="4">MD-2-related lipid-recognition domain-containing protein</fullName>
    </recommendedName>
</protein>
<sequence length="174" mass="20413">MLLVLFLLTLVIISLQGKQVDFERFDQLSGYNFYNSSLRVRKYNRTMVTLNGTLEVVTQLNRSMVISTDFFHSSRGNQQFNHYPVKLPTKDVCDFMQNFYEDYREYVQDMVNIPEEGECPIAPRTIYVTNKVFPTKAVPSFFPPGLWKIYVINSMNNVEMVRFELIFKVTGDFL</sequence>
<feature type="chain" id="PRO_5008127511" description="MD-2-related lipid-recognition domain-containing protein" evidence="1">
    <location>
        <begin position="18"/>
        <end position="174"/>
    </location>
</feature>
<reference evidence="2" key="2">
    <citation type="submission" date="2020-05" db="UniProtKB">
        <authorList>
            <consortium name="EnsemblMetazoa"/>
        </authorList>
    </citation>
    <scope>IDENTIFICATION</scope>
    <source>
        <strain evidence="2">A-37</strain>
    </source>
</reference>
<dbReference type="EMBL" id="AXCM01012368">
    <property type="status" value="NOT_ANNOTATED_CDS"/>
    <property type="molecule type" value="Genomic_DNA"/>
</dbReference>